<evidence type="ECO:0000256" key="7">
    <source>
        <dbReference type="ARBA" id="ARBA00022729"/>
    </source>
</evidence>
<dbReference type="GO" id="GO:0005737">
    <property type="term" value="C:cytoplasm"/>
    <property type="evidence" value="ECO:0007669"/>
    <property type="project" value="UniProtKB-SubCell"/>
</dbReference>
<dbReference type="GO" id="GO:0005912">
    <property type="term" value="C:adherens junction"/>
    <property type="evidence" value="ECO:0007669"/>
    <property type="project" value="TreeGrafter"/>
</dbReference>
<dbReference type="FunFam" id="2.60.40.60:FF:000158">
    <property type="entry name" value="Dachsous cadherin-related 1"/>
    <property type="match status" value="1"/>
</dbReference>
<name>A0AAV1HI23_XYRNO</name>
<dbReference type="GO" id="GO:0060027">
    <property type="term" value="P:convergent extension involved in gastrulation"/>
    <property type="evidence" value="ECO:0007669"/>
    <property type="project" value="UniProtKB-ARBA"/>
</dbReference>
<dbReference type="PROSITE" id="PS50268">
    <property type="entry name" value="CADHERIN_2"/>
    <property type="match status" value="5"/>
</dbReference>
<dbReference type="GO" id="GO:0044331">
    <property type="term" value="P:cell-cell adhesion mediated by cadherin"/>
    <property type="evidence" value="ECO:0007669"/>
    <property type="project" value="TreeGrafter"/>
</dbReference>
<evidence type="ECO:0000256" key="12">
    <source>
        <dbReference type="ARBA" id="ARBA00023136"/>
    </source>
</evidence>
<feature type="signal peptide" evidence="16">
    <location>
        <begin position="1"/>
        <end position="20"/>
    </location>
</feature>
<dbReference type="InterPro" id="IPR020894">
    <property type="entry name" value="Cadherin_CS"/>
</dbReference>
<dbReference type="GO" id="GO:0034332">
    <property type="term" value="P:adherens junction organization"/>
    <property type="evidence" value="ECO:0007669"/>
    <property type="project" value="TreeGrafter"/>
</dbReference>
<dbReference type="FunFam" id="2.60.40.60:FF:000011">
    <property type="entry name" value="Cadherin 1"/>
    <property type="match status" value="1"/>
</dbReference>
<keyword evidence="8" id="KW-0677">Repeat</keyword>
<keyword evidence="10" id="KW-0130">Cell adhesion</keyword>
<evidence type="ECO:0000256" key="9">
    <source>
        <dbReference type="ARBA" id="ARBA00022837"/>
    </source>
</evidence>
<gene>
    <name evidence="18" type="ORF">XNOV1_A003151</name>
</gene>
<dbReference type="FunFam" id="2.60.40.60:FF:000095">
    <property type="entry name" value="Cadherin 13"/>
    <property type="match status" value="1"/>
</dbReference>
<evidence type="ECO:0000256" key="1">
    <source>
        <dbReference type="ARBA" id="ARBA00004251"/>
    </source>
</evidence>
<evidence type="ECO:0000256" key="4">
    <source>
        <dbReference type="ARBA" id="ARBA00022490"/>
    </source>
</evidence>
<evidence type="ECO:0000256" key="8">
    <source>
        <dbReference type="ARBA" id="ARBA00022737"/>
    </source>
</evidence>
<keyword evidence="5 15" id="KW-0812">Transmembrane</keyword>
<evidence type="ECO:0000256" key="6">
    <source>
        <dbReference type="ARBA" id="ARBA00022723"/>
    </source>
</evidence>
<feature type="domain" description="Cadherin" evidence="17">
    <location>
        <begin position="457"/>
        <end position="545"/>
    </location>
</feature>
<dbReference type="CDD" id="cd11304">
    <property type="entry name" value="Cadherin_repeat"/>
    <property type="match status" value="4"/>
</dbReference>
<dbReference type="FunFam" id="2.60.40.60:FF:000019">
    <property type="entry name" value="Cadherin 2"/>
    <property type="match status" value="1"/>
</dbReference>
<keyword evidence="6" id="KW-0479">Metal-binding</keyword>
<dbReference type="PRINTS" id="PR00205">
    <property type="entry name" value="CADHERIN"/>
</dbReference>
<dbReference type="GO" id="GO:0007156">
    <property type="term" value="P:homophilic cell adhesion via plasma membrane adhesion molecules"/>
    <property type="evidence" value="ECO:0007669"/>
    <property type="project" value="InterPro"/>
</dbReference>
<feature type="domain" description="Cadherin" evidence="17">
    <location>
        <begin position="338"/>
        <end position="445"/>
    </location>
</feature>
<dbReference type="PANTHER" id="PTHR24027">
    <property type="entry name" value="CADHERIN-23"/>
    <property type="match status" value="1"/>
</dbReference>
<dbReference type="PROSITE" id="PS00232">
    <property type="entry name" value="CADHERIN_1"/>
    <property type="match status" value="2"/>
</dbReference>
<evidence type="ECO:0000256" key="16">
    <source>
        <dbReference type="SAM" id="SignalP"/>
    </source>
</evidence>
<evidence type="ECO:0000256" key="11">
    <source>
        <dbReference type="ARBA" id="ARBA00022989"/>
    </source>
</evidence>
<keyword evidence="12 15" id="KW-0472">Membrane</keyword>
<dbReference type="AlphaFoldDB" id="A0AAV1HI23"/>
<dbReference type="GO" id="GO:0005509">
    <property type="term" value="F:calcium ion binding"/>
    <property type="evidence" value="ECO:0007669"/>
    <property type="project" value="UniProtKB-UniRule"/>
</dbReference>
<evidence type="ECO:0000256" key="5">
    <source>
        <dbReference type="ARBA" id="ARBA00022692"/>
    </source>
</evidence>
<keyword evidence="13" id="KW-0325">Glycoprotein</keyword>
<dbReference type="GO" id="GO:0016339">
    <property type="term" value="P:calcium-dependent cell-cell adhesion via plasma membrane cell adhesion molecules"/>
    <property type="evidence" value="ECO:0007669"/>
    <property type="project" value="TreeGrafter"/>
</dbReference>
<dbReference type="GO" id="GO:0016477">
    <property type="term" value="P:cell migration"/>
    <property type="evidence" value="ECO:0007669"/>
    <property type="project" value="TreeGrafter"/>
</dbReference>
<evidence type="ECO:0000313" key="19">
    <source>
        <dbReference type="Proteomes" id="UP001178508"/>
    </source>
</evidence>
<dbReference type="Proteomes" id="UP001178508">
    <property type="component" value="Chromosome 22"/>
</dbReference>
<keyword evidence="11 15" id="KW-1133">Transmembrane helix</keyword>
<dbReference type="InterPro" id="IPR039808">
    <property type="entry name" value="Cadherin"/>
</dbReference>
<evidence type="ECO:0000313" key="18">
    <source>
        <dbReference type="EMBL" id="CAJ1084859.1"/>
    </source>
</evidence>
<accession>A0AAV1HI23</accession>
<protein>
    <submittedName>
        <fullName evidence="18">B-cadherin-like</fullName>
    </submittedName>
</protein>
<evidence type="ECO:0000256" key="3">
    <source>
        <dbReference type="ARBA" id="ARBA00022475"/>
    </source>
</evidence>
<dbReference type="Pfam" id="PF00028">
    <property type="entry name" value="Cadherin"/>
    <property type="match status" value="3"/>
</dbReference>
<reference evidence="18" key="1">
    <citation type="submission" date="2023-08" db="EMBL/GenBank/DDBJ databases">
        <authorList>
            <person name="Alioto T."/>
            <person name="Alioto T."/>
            <person name="Gomez Garrido J."/>
        </authorList>
    </citation>
    <scope>NUCLEOTIDE SEQUENCE</scope>
</reference>
<evidence type="ECO:0000256" key="10">
    <source>
        <dbReference type="ARBA" id="ARBA00022889"/>
    </source>
</evidence>
<dbReference type="EMBL" id="OY660885">
    <property type="protein sequence ID" value="CAJ1084859.1"/>
    <property type="molecule type" value="Genomic_DNA"/>
</dbReference>
<keyword evidence="3" id="KW-1003">Cell membrane</keyword>
<comment type="subcellular location">
    <subcellularLocation>
        <location evidence="1">Cell membrane</location>
        <topology evidence="1">Single-pass type I membrane protein</topology>
    </subcellularLocation>
    <subcellularLocation>
        <location evidence="2">Cytoplasm</location>
    </subcellularLocation>
</comment>
<dbReference type="GO" id="GO:0000902">
    <property type="term" value="P:cell morphogenesis"/>
    <property type="evidence" value="ECO:0007669"/>
    <property type="project" value="TreeGrafter"/>
</dbReference>
<evidence type="ECO:0000256" key="14">
    <source>
        <dbReference type="PROSITE-ProRule" id="PRU00043"/>
    </source>
</evidence>
<feature type="domain" description="Cadherin" evidence="17">
    <location>
        <begin position="225"/>
        <end position="337"/>
    </location>
</feature>
<feature type="chain" id="PRO_5043382033" evidence="16">
    <location>
        <begin position="21"/>
        <end position="711"/>
    </location>
</feature>
<sequence length="711" mass="78723">MGTSLLSFYMLLIQIEKSLTVFKILGEGVEKEPKGTMTINKRTGTIHVHKPVDYETFQVLDLTFQALNEENDVIDTQLGIEIEIVDANDNAPKFVQEVYEVSIPESTEQGTEVTTVKAVDVDTGNDGEVQYRMVSVMPKHDNVEFYLKEVPARKIAVIFFNGCLEHLKAKKYTILVEAKDKGTYVQHSSTTTVTVNIMDGNNHSPVITGITGPARVTEGEENVVVLNVQVTDEDYKGTPAWRAVYKIHGDTNDNFKITTDPKTNEGILTVTKHLDYEDNPKKHLNITVENEIPFHTCKVKTRTKSGLWDVVISRKDKSQPPFPVTVVVEDTNEAPVFLISKKQVSVLESSSVGRHLETFTAQDHDGQGQNKVQYKIENNPADWVTVDPMDGKVTISKPLDRESPFVKNNTYIVEILAFDDGKPPMTGTATLTIYIMDENDNAPTLDANTIDICQSDGQSMASIEASDIDEGINSGPFSFKLLGDVEGKWSVKPQQGYSTSLVKESNVPSGHHELEIEVSDLQSNSAVHNLFVTVCNCVNPKEPNCRIRKSTSVAAGAPVIGIIFFALLLIAGVLLLSFLVSCKKKHAMIKEEEGSGRLMNSNIETRGTDCKSSGRRRKYSAEHSNFTIINGVLPKVLNQKLYVLQASGEELYDYAPHEYTEEKNSEPNDSLDAISILDTPFDPESLLGLDSRFNHLASISMLSKKPESTSL</sequence>
<dbReference type="Gene3D" id="2.60.40.60">
    <property type="entry name" value="Cadherins"/>
    <property type="match status" value="5"/>
</dbReference>
<dbReference type="GO" id="GO:0008013">
    <property type="term" value="F:beta-catenin binding"/>
    <property type="evidence" value="ECO:0007669"/>
    <property type="project" value="TreeGrafter"/>
</dbReference>
<feature type="domain" description="Cadherin" evidence="17">
    <location>
        <begin position="22"/>
        <end position="94"/>
    </location>
</feature>
<feature type="domain" description="Cadherin" evidence="17">
    <location>
        <begin position="95"/>
        <end position="207"/>
    </location>
</feature>
<evidence type="ECO:0000256" key="13">
    <source>
        <dbReference type="ARBA" id="ARBA00023180"/>
    </source>
</evidence>
<keyword evidence="19" id="KW-1185">Reference proteome</keyword>
<dbReference type="InterPro" id="IPR015919">
    <property type="entry name" value="Cadherin-like_sf"/>
</dbReference>
<dbReference type="PANTHER" id="PTHR24027:SF433">
    <property type="entry name" value="CADHERIN 27-RELATED"/>
    <property type="match status" value="1"/>
</dbReference>
<evidence type="ECO:0000256" key="2">
    <source>
        <dbReference type="ARBA" id="ARBA00004496"/>
    </source>
</evidence>
<keyword evidence="7 16" id="KW-0732">Signal</keyword>
<evidence type="ECO:0000259" key="17">
    <source>
        <dbReference type="PROSITE" id="PS50268"/>
    </source>
</evidence>
<dbReference type="GO" id="GO:0007043">
    <property type="term" value="P:cell-cell junction assembly"/>
    <property type="evidence" value="ECO:0007669"/>
    <property type="project" value="TreeGrafter"/>
</dbReference>
<dbReference type="InterPro" id="IPR002126">
    <property type="entry name" value="Cadherin-like_dom"/>
</dbReference>
<feature type="transmembrane region" description="Helical" evidence="15">
    <location>
        <begin position="555"/>
        <end position="580"/>
    </location>
</feature>
<dbReference type="SMART" id="SM00112">
    <property type="entry name" value="CA"/>
    <property type="match status" value="5"/>
</dbReference>
<keyword evidence="9 14" id="KW-0106">Calcium</keyword>
<dbReference type="GO" id="GO:0045296">
    <property type="term" value="F:cadherin binding"/>
    <property type="evidence" value="ECO:0007669"/>
    <property type="project" value="TreeGrafter"/>
</dbReference>
<proteinExistence type="predicted"/>
<dbReference type="SUPFAM" id="SSF49313">
    <property type="entry name" value="Cadherin-like"/>
    <property type="match status" value="5"/>
</dbReference>
<dbReference type="GO" id="GO:0016342">
    <property type="term" value="C:catenin complex"/>
    <property type="evidence" value="ECO:0007669"/>
    <property type="project" value="TreeGrafter"/>
</dbReference>
<keyword evidence="4" id="KW-0963">Cytoplasm</keyword>
<evidence type="ECO:0000256" key="15">
    <source>
        <dbReference type="SAM" id="Phobius"/>
    </source>
</evidence>
<organism evidence="18 19">
    <name type="scientific">Xyrichtys novacula</name>
    <name type="common">Pearly razorfish</name>
    <name type="synonym">Hemipteronotus novacula</name>
    <dbReference type="NCBI Taxonomy" id="13765"/>
    <lineage>
        <taxon>Eukaryota</taxon>
        <taxon>Metazoa</taxon>
        <taxon>Chordata</taxon>
        <taxon>Craniata</taxon>
        <taxon>Vertebrata</taxon>
        <taxon>Euteleostomi</taxon>
        <taxon>Actinopterygii</taxon>
        <taxon>Neopterygii</taxon>
        <taxon>Teleostei</taxon>
        <taxon>Neoteleostei</taxon>
        <taxon>Acanthomorphata</taxon>
        <taxon>Eupercaria</taxon>
        <taxon>Labriformes</taxon>
        <taxon>Labridae</taxon>
        <taxon>Xyrichtys</taxon>
    </lineage>
</organism>